<name>A0A8S3EBH4_9BILA</name>
<reference evidence="2" key="1">
    <citation type="submission" date="2021-02" db="EMBL/GenBank/DDBJ databases">
        <authorList>
            <person name="Nowell W R."/>
        </authorList>
    </citation>
    <scope>NUCLEOTIDE SEQUENCE</scope>
</reference>
<dbReference type="EMBL" id="CAJOBJ010237733">
    <property type="protein sequence ID" value="CAF5068942.1"/>
    <property type="molecule type" value="Genomic_DNA"/>
</dbReference>
<gene>
    <name evidence="1" type="ORF">BYL167_LOCUS35517</name>
    <name evidence="2" type="ORF">GIL414_LOCUS60997</name>
</gene>
<proteinExistence type="predicted"/>
<evidence type="ECO:0000313" key="2">
    <source>
        <dbReference type="EMBL" id="CAF5068942.1"/>
    </source>
</evidence>
<evidence type="ECO:0000313" key="1">
    <source>
        <dbReference type="EMBL" id="CAF4489810.1"/>
    </source>
</evidence>
<dbReference type="EMBL" id="CAJOBH010074988">
    <property type="protein sequence ID" value="CAF4489810.1"/>
    <property type="molecule type" value="Genomic_DNA"/>
</dbReference>
<comment type="caution">
    <text evidence="2">The sequence shown here is derived from an EMBL/GenBank/DDBJ whole genome shotgun (WGS) entry which is preliminary data.</text>
</comment>
<evidence type="ECO:0000313" key="3">
    <source>
        <dbReference type="Proteomes" id="UP000681720"/>
    </source>
</evidence>
<dbReference type="Proteomes" id="UP000681720">
    <property type="component" value="Unassembled WGS sequence"/>
</dbReference>
<accession>A0A8S3EBH4</accession>
<dbReference type="AlphaFoldDB" id="A0A8S3EBH4"/>
<protein>
    <submittedName>
        <fullName evidence="2">Uncharacterized protein</fullName>
    </submittedName>
</protein>
<dbReference type="Proteomes" id="UP000681967">
    <property type="component" value="Unassembled WGS sequence"/>
</dbReference>
<organism evidence="2 3">
    <name type="scientific">Rotaria magnacalcarata</name>
    <dbReference type="NCBI Taxonomy" id="392030"/>
    <lineage>
        <taxon>Eukaryota</taxon>
        <taxon>Metazoa</taxon>
        <taxon>Spiralia</taxon>
        <taxon>Gnathifera</taxon>
        <taxon>Rotifera</taxon>
        <taxon>Eurotatoria</taxon>
        <taxon>Bdelloidea</taxon>
        <taxon>Philodinida</taxon>
        <taxon>Philodinidae</taxon>
        <taxon>Rotaria</taxon>
    </lineage>
</organism>
<sequence>MNQYDKKRKLMQQQNDDDEQIEKTLKYFDEILDEYLCDDDITDENTVHKSHSQTRFTNVTPVQHVKQSFQASLNLKRKLSRGFILNTNQLYILSLD</sequence>